<proteinExistence type="predicted"/>
<evidence type="ECO:0000313" key="1">
    <source>
        <dbReference type="EMBL" id="PMD52374.1"/>
    </source>
</evidence>
<evidence type="ECO:0000313" key="2">
    <source>
        <dbReference type="Proteomes" id="UP000235371"/>
    </source>
</evidence>
<accession>A0A2J6SNN7</accession>
<reference evidence="1 2" key="1">
    <citation type="submission" date="2016-04" db="EMBL/GenBank/DDBJ databases">
        <title>A degradative enzymes factory behind the ericoid mycorrhizal symbiosis.</title>
        <authorList>
            <consortium name="DOE Joint Genome Institute"/>
            <person name="Martino E."/>
            <person name="Morin E."/>
            <person name="Grelet G."/>
            <person name="Kuo A."/>
            <person name="Kohler A."/>
            <person name="Daghino S."/>
            <person name="Barry K."/>
            <person name="Choi C."/>
            <person name="Cichocki N."/>
            <person name="Clum A."/>
            <person name="Copeland A."/>
            <person name="Hainaut M."/>
            <person name="Haridas S."/>
            <person name="Labutti K."/>
            <person name="Lindquist E."/>
            <person name="Lipzen A."/>
            <person name="Khouja H.-R."/>
            <person name="Murat C."/>
            <person name="Ohm R."/>
            <person name="Olson A."/>
            <person name="Spatafora J."/>
            <person name="Veneault-Fourrey C."/>
            <person name="Henrissat B."/>
            <person name="Grigoriev I."/>
            <person name="Martin F."/>
            <person name="Perotto S."/>
        </authorList>
    </citation>
    <scope>NUCLEOTIDE SEQUENCE [LARGE SCALE GENOMIC DNA]</scope>
    <source>
        <strain evidence="1 2">E</strain>
    </source>
</reference>
<dbReference type="AlphaFoldDB" id="A0A2J6SNN7"/>
<dbReference type="OrthoDB" id="444631at2759"/>
<protein>
    <submittedName>
        <fullName evidence="1">Uncharacterized protein</fullName>
    </submittedName>
</protein>
<dbReference type="RefSeq" id="XP_024729278.1">
    <property type="nucleotide sequence ID" value="XM_024881629.1"/>
</dbReference>
<dbReference type="EMBL" id="KZ613905">
    <property type="protein sequence ID" value="PMD52374.1"/>
    <property type="molecule type" value="Genomic_DNA"/>
</dbReference>
<keyword evidence="2" id="KW-1185">Reference proteome</keyword>
<gene>
    <name evidence="1" type="ORF">K444DRAFT_620026</name>
</gene>
<dbReference type="GeneID" id="36589706"/>
<organism evidence="1 2">
    <name type="scientific">Hyaloscypha bicolor E</name>
    <dbReference type="NCBI Taxonomy" id="1095630"/>
    <lineage>
        <taxon>Eukaryota</taxon>
        <taxon>Fungi</taxon>
        <taxon>Dikarya</taxon>
        <taxon>Ascomycota</taxon>
        <taxon>Pezizomycotina</taxon>
        <taxon>Leotiomycetes</taxon>
        <taxon>Helotiales</taxon>
        <taxon>Hyaloscyphaceae</taxon>
        <taxon>Hyaloscypha</taxon>
        <taxon>Hyaloscypha bicolor</taxon>
    </lineage>
</organism>
<dbReference type="Proteomes" id="UP000235371">
    <property type="component" value="Unassembled WGS sequence"/>
</dbReference>
<sequence length="70" mass="8164">MIILALPFALAHSILQMYQTKNGSGYHMWDITMTKYEKYFFVRKSPSSTGSLSKPLLPRLVEFSDPYTEW</sequence>
<dbReference type="InParanoid" id="A0A2J6SNN7"/>
<name>A0A2J6SNN7_9HELO</name>